<accession>A0ABV8X222</accession>
<evidence type="ECO:0000256" key="1">
    <source>
        <dbReference type="ARBA" id="ARBA00006484"/>
    </source>
</evidence>
<dbReference type="Pfam" id="PF13561">
    <property type="entry name" value="adh_short_C2"/>
    <property type="match status" value="1"/>
</dbReference>
<dbReference type="InterPro" id="IPR036291">
    <property type="entry name" value="NAD(P)-bd_dom_sf"/>
</dbReference>
<dbReference type="PANTHER" id="PTHR42879">
    <property type="entry name" value="3-OXOACYL-(ACYL-CARRIER-PROTEIN) REDUCTASE"/>
    <property type="match status" value="1"/>
</dbReference>
<evidence type="ECO:0000313" key="2">
    <source>
        <dbReference type="EMBL" id="MFC4409154.1"/>
    </source>
</evidence>
<dbReference type="PRINTS" id="PR00081">
    <property type="entry name" value="GDHRDH"/>
</dbReference>
<proteinExistence type="inferred from homology"/>
<dbReference type="Gene3D" id="3.40.50.720">
    <property type="entry name" value="NAD(P)-binding Rossmann-like Domain"/>
    <property type="match status" value="1"/>
</dbReference>
<organism evidence="2 3">
    <name type="scientific">Chungangia koreensis</name>
    <dbReference type="NCBI Taxonomy" id="752657"/>
    <lineage>
        <taxon>Bacteria</taxon>
        <taxon>Bacillati</taxon>
        <taxon>Bacillota</taxon>
        <taxon>Bacilli</taxon>
        <taxon>Lactobacillales</taxon>
        <taxon>Chungangia</taxon>
    </lineage>
</organism>
<dbReference type="CDD" id="cd05233">
    <property type="entry name" value="SDR_c"/>
    <property type="match status" value="1"/>
</dbReference>
<reference evidence="3" key="1">
    <citation type="journal article" date="2019" name="Int. J. Syst. Evol. Microbiol.">
        <title>The Global Catalogue of Microorganisms (GCM) 10K type strain sequencing project: providing services to taxonomists for standard genome sequencing and annotation.</title>
        <authorList>
            <consortium name="The Broad Institute Genomics Platform"/>
            <consortium name="The Broad Institute Genome Sequencing Center for Infectious Disease"/>
            <person name="Wu L."/>
            <person name="Ma J."/>
        </authorList>
    </citation>
    <scope>NUCLEOTIDE SEQUENCE [LARGE SCALE GENOMIC DNA]</scope>
    <source>
        <strain evidence="3">CCUG 59778</strain>
    </source>
</reference>
<dbReference type="Proteomes" id="UP001595817">
    <property type="component" value="Unassembled WGS sequence"/>
</dbReference>
<gene>
    <name evidence="2" type="primary">ymfI</name>
    <name evidence="2" type="ORF">ACFOZY_01755</name>
</gene>
<dbReference type="InterPro" id="IPR050259">
    <property type="entry name" value="SDR"/>
</dbReference>
<dbReference type="GO" id="GO:0003746">
    <property type="term" value="F:translation elongation factor activity"/>
    <property type="evidence" value="ECO:0007669"/>
    <property type="project" value="UniProtKB-KW"/>
</dbReference>
<dbReference type="SUPFAM" id="SSF51735">
    <property type="entry name" value="NAD(P)-binding Rossmann-fold domains"/>
    <property type="match status" value="1"/>
</dbReference>
<keyword evidence="2" id="KW-0251">Elongation factor</keyword>
<dbReference type="EMBL" id="JBHSEC010000002">
    <property type="protein sequence ID" value="MFC4409154.1"/>
    <property type="molecule type" value="Genomic_DNA"/>
</dbReference>
<keyword evidence="3" id="KW-1185">Reference proteome</keyword>
<comment type="caution">
    <text evidence="2">The sequence shown here is derived from an EMBL/GenBank/DDBJ whole genome shotgun (WGS) entry which is preliminary data.</text>
</comment>
<evidence type="ECO:0000313" key="3">
    <source>
        <dbReference type="Proteomes" id="UP001595817"/>
    </source>
</evidence>
<dbReference type="PANTHER" id="PTHR42879:SF2">
    <property type="entry name" value="3-OXOACYL-[ACYL-CARRIER-PROTEIN] REDUCTASE FABG"/>
    <property type="match status" value="1"/>
</dbReference>
<comment type="similarity">
    <text evidence="1">Belongs to the short-chain dehydrogenases/reductases (SDR) family.</text>
</comment>
<dbReference type="RefSeq" id="WP_378151615.1">
    <property type="nucleotide sequence ID" value="NZ_JBHSEC010000002.1"/>
</dbReference>
<name>A0ABV8X222_9LACT</name>
<protein>
    <submittedName>
        <fullName evidence="2">Elongation factor P 5-aminopentanone reductase</fullName>
    </submittedName>
</protein>
<sequence>MDEKFALVLGASGEIGQSICRSLAEDGWSLYMHYNTRGEAISELIRTLSPDFPLQNFIAVQADFTKPQAAEEVAIQIGSIRAVIVANGHTVYKLLSETTVPEMEALWQVHVQNPVRLISLLSSKMRAAEKPVYIVFIGSIWGETGSAGEVLYSTVKGAQHAFVKAYAKESAYSKFLVNAIAPGWIDTNMNNFLTDAESLELASEIPLQRPGKPSEVGGVVQFLLSGRADYITGQIVHVNGGWYI</sequence>
<dbReference type="InterPro" id="IPR002347">
    <property type="entry name" value="SDR_fam"/>
</dbReference>
<dbReference type="NCBIfam" id="NF047420">
    <property type="entry name" value="EF_P_mod_YmfI"/>
    <property type="match status" value="1"/>
</dbReference>
<keyword evidence="2" id="KW-0648">Protein biosynthesis</keyword>